<evidence type="ECO:0000313" key="1">
    <source>
        <dbReference type="EMBL" id="MBD3663400.1"/>
    </source>
</evidence>
<dbReference type="Proteomes" id="UP000635142">
    <property type="component" value="Unassembled WGS sequence"/>
</dbReference>
<organism evidence="1 2">
    <name type="scientific">Sulfitobacter aestuariivivens</name>
    <dbReference type="NCBI Taxonomy" id="2766981"/>
    <lineage>
        <taxon>Bacteria</taxon>
        <taxon>Pseudomonadati</taxon>
        <taxon>Pseudomonadota</taxon>
        <taxon>Alphaproteobacteria</taxon>
        <taxon>Rhodobacterales</taxon>
        <taxon>Roseobacteraceae</taxon>
        <taxon>Sulfitobacter</taxon>
    </lineage>
</organism>
<sequence length="134" mass="15291">MRMWLWILLIVVVALAAYVRLEPVDADAQHQPVTATEDKTRDGRAIRIIPASEGLLEKLDGLMMADAGTKRLAGSVEEGRITYITRTKWWGFPDFTTIEQDGDLIKMHARLRFGRRDFGVNAARLERLKRAVQR</sequence>
<dbReference type="InterPro" id="IPR010865">
    <property type="entry name" value="DUF1499"/>
</dbReference>
<accession>A0A927HFM5</accession>
<dbReference type="EMBL" id="JACTAG010000001">
    <property type="protein sequence ID" value="MBD3663400.1"/>
    <property type="molecule type" value="Genomic_DNA"/>
</dbReference>
<comment type="caution">
    <text evidence="1">The sequence shown here is derived from an EMBL/GenBank/DDBJ whole genome shotgun (WGS) entry which is preliminary data.</text>
</comment>
<keyword evidence="2" id="KW-1185">Reference proteome</keyword>
<dbReference type="Pfam" id="PF07386">
    <property type="entry name" value="DUF1499"/>
    <property type="match status" value="1"/>
</dbReference>
<proteinExistence type="predicted"/>
<gene>
    <name evidence="1" type="ORF">H9Q16_05665</name>
</gene>
<reference evidence="1" key="1">
    <citation type="submission" date="2020-08" db="EMBL/GenBank/DDBJ databases">
        <title>Sulfitobacter aestuariivivens sp. nov., isolated from a tidal flat.</title>
        <authorList>
            <person name="Park S."/>
            <person name="Yoon J.-H."/>
        </authorList>
    </citation>
    <scope>NUCLEOTIDE SEQUENCE</scope>
    <source>
        <strain evidence="1">TSTF-M16</strain>
    </source>
</reference>
<name>A0A927HFM5_9RHOB</name>
<protein>
    <submittedName>
        <fullName evidence="1">DUF1499 domain-containing protein</fullName>
    </submittedName>
</protein>
<evidence type="ECO:0000313" key="2">
    <source>
        <dbReference type="Proteomes" id="UP000635142"/>
    </source>
</evidence>
<dbReference type="AlphaFoldDB" id="A0A927HFM5"/>